<protein>
    <recommendedName>
        <fullName evidence="3">Serine acetyltransferase</fullName>
        <ecNumber evidence="3">2.3.1.30</ecNumber>
    </recommendedName>
</protein>
<keyword evidence="5" id="KW-1185">Reference proteome</keyword>
<dbReference type="PANTHER" id="PTHR42811">
    <property type="entry name" value="SERINE ACETYLTRANSFERASE"/>
    <property type="match status" value="1"/>
</dbReference>
<accession>A0ABT5MHD0</accession>
<evidence type="ECO:0000256" key="1">
    <source>
        <dbReference type="ARBA" id="ARBA00022679"/>
    </source>
</evidence>
<reference evidence="4 5" key="1">
    <citation type="submission" date="2023-02" db="EMBL/GenBank/DDBJ databases">
        <title>Bacterial whole genome sequence for Curvibacter sp. HBC28.</title>
        <authorList>
            <person name="Le V."/>
            <person name="Ko S.-R."/>
            <person name="Ahn C.-Y."/>
            <person name="Oh H.-M."/>
        </authorList>
    </citation>
    <scope>NUCLEOTIDE SEQUENCE [LARGE SCALE GENOMIC DNA]</scope>
    <source>
        <strain evidence="4 5">HBC28</strain>
    </source>
</reference>
<evidence type="ECO:0000256" key="2">
    <source>
        <dbReference type="ARBA" id="ARBA00023315"/>
    </source>
</evidence>
<dbReference type="InterPro" id="IPR011004">
    <property type="entry name" value="Trimer_LpxA-like_sf"/>
</dbReference>
<keyword evidence="1 3" id="KW-0808">Transferase</keyword>
<comment type="catalytic activity">
    <reaction evidence="3">
        <text>L-serine + acetyl-CoA = O-acetyl-L-serine + CoA</text>
        <dbReference type="Rhea" id="RHEA:24560"/>
        <dbReference type="ChEBI" id="CHEBI:33384"/>
        <dbReference type="ChEBI" id="CHEBI:57287"/>
        <dbReference type="ChEBI" id="CHEBI:57288"/>
        <dbReference type="ChEBI" id="CHEBI:58340"/>
        <dbReference type="EC" id="2.3.1.30"/>
    </reaction>
</comment>
<evidence type="ECO:0000313" key="4">
    <source>
        <dbReference type="EMBL" id="MDD0814590.1"/>
    </source>
</evidence>
<sequence>MFSELRADLVANRGNTKGLLVVALYRICRGTLALPRIVSLFLLPCRVFYKILTSYVMGIDLPLAVKAGPGLRIYHGFGLVVHPSVVIGSNCILRHGVTIGERATDGNNVPSIHDHVDFGCGCSILGDIVIGCGVTIGANAVVLSSLPPYSVAVGIPAKVVGIKS</sequence>
<dbReference type="RefSeq" id="WP_273926233.1">
    <property type="nucleotide sequence ID" value="NZ_JAQSIO010000002.1"/>
</dbReference>
<evidence type="ECO:0000313" key="5">
    <source>
        <dbReference type="Proteomes" id="UP001528672"/>
    </source>
</evidence>
<dbReference type="Proteomes" id="UP001528672">
    <property type="component" value="Unassembled WGS sequence"/>
</dbReference>
<comment type="similarity">
    <text evidence="3">Belongs to the transferase hexapeptide repeat family.</text>
</comment>
<comment type="caution">
    <text evidence="4">The sequence shown here is derived from an EMBL/GenBank/DDBJ whole genome shotgun (WGS) entry which is preliminary data.</text>
</comment>
<dbReference type="PIRSF" id="PIRSF000441">
    <property type="entry name" value="CysE"/>
    <property type="match status" value="1"/>
</dbReference>
<keyword evidence="2 3" id="KW-0012">Acyltransferase</keyword>
<dbReference type="EMBL" id="JAQSIO010000002">
    <property type="protein sequence ID" value="MDD0814590.1"/>
    <property type="molecule type" value="Genomic_DNA"/>
</dbReference>
<dbReference type="InterPro" id="IPR045304">
    <property type="entry name" value="LbH_SAT"/>
</dbReference>
<dbReference type="InterPro" id="IPR005881">
    <property type="entry name" value="Ser_O-AcTrfase"/>
</dbReference>
<evidence type="ECO:0000256" key="3">
    <source>
        <dbReference type="PIRNR" id="PIRNR000441"/>
    </source>
</evidence>
<dbReference type="EC" id="2.3.1.30" evidence="3"/>
<proteinExistence type="inferred from homology"/>
<dbReference type="SUPFAM" id="SSF51161">
    <property type="entry name" value="Trimeric LpxA-like enzymes"/>
    <property type="match status" value="1"/>
</dbReference>
<organism evidence="4 5">
    <name type="scientific">Curvibacter microcysteis</name>
    <dbReference type="NCBI Taxonomy" id="3026419"/>
    <lineage>
        <taxon>Bacteria</taxon>
        <taxon>Pseudomonadati</taxon>
        <taxon>Pseudomonadota</taxon>
        <taxon>Betaproteobacteria</taxon>
        <taxon>Burkholderiales</taxon>
        <taxon>Comamonadaceae</taxon>
        <taxon>Curvibacter</taxon>
    </lineage>
</organism>
<dbReference type="Gene3D" id="2.160.10.10">
    <property type="entry name" value="Hexapeptide repeat proteins"/>
    <property type="match status" value="1"/>
</dbReference>
<name>A0ABT5MHD0_9BURK</name>
<dbReference type="CDD" id="cd03354">
    <property type="entry name" value="LbH_SAT"/>
    <property type="match status" value="1"/>
</dbReference>
<gene>
    <name evidence="4" type="ORF">PSQ39_08110</name>
</gene>